<accession>A0A7R9M7N8</accession>
<name>A0A7R9M7N8_9ACAR</name>
<proteinExistence type="predicted"/>
<dbReference type="EMBL" id="CAJPVJ010007121">
    <property type="protein sequence ID" value="CAG2170992.1"/>
    <property type="molecule type" value="Genomic_DNA"/>
</dbReference>
<evidence type="ECO:0000256" key="1">
    <source>
        <dbReference type="SAM" id="MobiDB-lite"/>
    </source>
</evidence>
<keyword evidence="3" id="KW-1185">Reference proteome</keyword>
<dbReference type="Proteomes" id="UP000728032">
    <property type="component" value="Unassembled WGS sequence"/>
</dbReference>
<feature type="compositionally biased region" description="Basic and acidic residues" evidence="1">
    <location>
        <begin position="642"/>
        <end position="652"/>
    </location>
</feature>
<gene>
    <name evidence="2" type="ORF">ONB1V03_LOCUS10458</name>
</gene>
<dbReference type="EMBL" id="OC921946">
    <property type="protein sequence ID" value="CAD7653805.1"/>
    <property type="molecule type" value="Genomic_DNA"/>
</dbReference>
<sequence>VGAHVLHTNQCEELAKCFELALNGKLHGKRPIDGSVRMSLQQTKCHKSCECGSNESSRPLISSSSESSVCDACSEIIRFSCSNGSSSFDNEIIIGGNGDCDEHYSSPSTCSTILRCSSTLSCNGGQPYHSPSASVAADNECYLTSHSSHATFNGFADNRCAIQSLSTVDCNTLPKCTQNDKNRCSSWAPSQCCSQCSAHHSYCADIYDGNDDVLSTKMMANNTLSAINLSDLRSISPSSMRDCFRHNNNGCTHNMNTITKNGCILPDRASLCSQSSHSSGASNSSNSSGSHSSGHSCHCNTEYSVPRRQHKPPLIEDMLYDKPKNFQHKICNIMTKREQMALCSCHLDHTDVSNRNTITSSHKIIANNPKTTISCENSNHFMLLNDSNRAKCQQMEEFGEQYYSVPRTALANIYLKELKASQNCLSDNTIKNIENVCGDQYDVPRKYQVHCHQNTVANNQMDSSLLSALRVQKVSSISRQNECKSDIQLPVNGSNGSETQGVNKVFDKNYTIGDRNESECNACVPSSAHTECRELNNCVSKAKQSTSLQNDNYVNIEFIQSIPLYENIEFIQSKELIIDARIKGALKEPLADSKRQNHGLYNYEIMSELNDRNLTKKSIDTSERAPIDNYMLMRPVMANKTRVEKSSPRESMENISHNPSNQQMFETINSNKSGKSSSTKLSGINGIQSEPIDELKKTLSYRQRSNSSDRNRDNHFCISLPNAMSCPSSPAPPLRSHSLQQSPQYFVVSKLSHKSKEKSFSIDDISKTPLSQTHNHFAKFGHKIDCHKSADCLKQRLDADYRSSDEDLCTSSQITVLRASPQRRPSRIGTSARIEARGLTAESCDVFAGKMLSDATLKTESKPVPTVQQHECLKFVDSSTSSSDMSDYIETLSLSSRASSGSDPTYVRCEDLTQKSPPINPILVESKQVNSVDKKVMDCVTHRQNGRTHQILSPGYESQHSSAFI</sequence>
<protein>
    <submittedName>
        <fullName evidence="2">Uncharacterized protein</fullName>
    </submittedName>
</protein>
<feature type="non-terminal residue" evidence="2">
    <location>
        <position position="965"/>
    </location>
</feature>
<feature type="non-terminal residue" evidence="2">
    <location>
        <position position="1"/>
    </location>
</feature>
<evidence type="ECO:0000313" key="3">
    <source>
        <dbReference type="Proteomes" id="UP000728032"/>
    </source>
</evidence>
<feature type="region of interest" description="Disordered" evidence="1">
    <location>
        <begin position="642"/>
        <end position="689"/>
    </location>
</feature>
<evidence type="ECO:0000313" key="2">
    <source>
        <dbReference type="EMBL" id="CAD7653805.1"/>
    </source>
</evidence>
<reference evidence="2" key="1">
    <citation type="submission" date="2020-11" db="EMBL/GenBank/DDBJ databases">
        <authorList>
            <person name="Tran Van P."/>
        </authorList>
    </citation>
    <scope>NUCLEOTIDE SEQUENCE</scope>
</reference>
<feature type="compositionally biased region" description="Polar residues" evidence="1">
    <location>
        <begin position="653"/>
        <end position="666"/>
    </location>
</feature>
<feature type="compositionally biased region" description="Low complexity" evidence="1">
    <location>
        <begin position="667"/>
        <end position="684"/>
    </location>
</feature>
<organism evidence="2">
    <name type="scientific">Oppiella nova</name>
    <dbReference type="NCBI Taxonomy" id="334625"/>
    <lineage>
        <taxon>Eukaryota</taxon>
        <taxon>Metazoa</taxon>
        <taxon>Ecdysozoa</taxon>
        <taxon>Arthropoda</taxon>
        <taxon>Chelicerata</taxon>
        <taxon>Arachnida</taxon>
        <taxon>Acari</taxon>
        <taxon>Acariformes</taxon>
        <taxon>Sarcoptiformes</taxon>
        <taxon>Oribatida</taxon>
        <taxon>Brachypylina</taxon>
        <taxon>Oppioidea</taxon>
        <taxon>Oppiidae</taxon>
        <taxon>Oppiella</taxon>
    </lineage>
</organism>
<dbReference type="AlphaFoldDB" id="A0A7R9M7N8"/>